<organism evidence="4 5">
    <name type="scientific">Xanthobacter dioxanivorans</name>
    <dbReference type="NCBI Taxonomy" id="2528964"/>
    <lineage>
        <taxon>Bacteria</taxon>
        <taxon>Pseudomonadati</taxon>
        <taxon>Pseudomonadota</taxon>
        <taxon>Alphaproteobacteria</taxon>
        <taxon>Hyphomicrobiales</taxon>
        <taxon>Xanthobacteraceae</taxon>
        <taxon>Xanthobacter</taxon>
    </lineage>
</organism>
<dbReference type="Pfam" id="PF02195">
    <property type="entry name" value="ParB_N"/>
    <property type="match status" value="1"/>
</dbReference>
<feature type="region of interest" description="Disordered" evidence="2">
    <location>
        <begin position="1"/>
        <end position="46"/>
    </location>
</feature>
<evidence type="ECO:0000259" key="3">
    <source>
        <dbReference type="SMART" id="SM00470"/>
    </source>
</evidence>
<protein>
    <submittedName>
        <fullName evidence="4">Plasmid partitioning protein RepB</fullName>
    </submittedName>
</protein>
<dbReference type="GO" id="GO:0007059">
    <property type="term" value="P:chromosome segregation"/>
    <property type="evidence" value="ECO:0007669"/>
    <property type="project" value="TreeGrafter"/>
</dbReference>
<dbReference type="InterPro" id="IPR003115">
    <property type="entry name" value="ParB_N"/>
</dbReference>
<dbReference type="NCBIfam" id="TIGR03454">
    <property type="entry name" value="partition_RepB"/>
    <property type="match status" value="1"/>
</dbReference>
<comment type="similarity">
    <text evidence="1">Belongs to the ParB family.</text>
</comment>
<dbReference type="InterPro" id="IPR017819">
    <property type="entry name" value="Plasmid_partition_RepB"/>
</dbReference>
<dbReference type="InterPro" id="IPR011111">
    <property type="entry name" value="Plasmid_RepB"/>
</dbReference>
<keyword evidence="5" id="KW-1185">Reference proteome</keyword>
<dbReference type="AlphaFoldDB" id="A0A974SM22"/>
<dbReference type="Gene3D" id="3.90.1530.10">
    <property type="entry name" value="Conserved hypothetical protein from pyrococcus furiosus pfu- 392566-001, ParB domain"/>
    <property type="match status" value="1"/>
</dbReference>
<evidence type="ECO:0000256" key="1">
    <source>
        <dbReference type="ARBA" id="ARBA00006295"/>
    </source>
</evidence>
<dbReference type="InterPro" id="IPR037972">
    <property type="entry name" value="RepB_N"/>
</dbReference>
<feature type="compositionally biased region" description="Pro residues" evidence="2">
    <location>
        <begin position="27"/>
        <end position="39"/>
    </location>
</feature>
<feature type="domain" description="ParB-like N-terminal" evidence="3">
    <location>
        <begin position="76"/>
        <end position="168"/>
    </location>
</feature>
<dbReference type="SMART" id="SM00470">
    <property type="entry name" value="ParB"/>
    <property type="match status" value="1"/>
</dbReference>
<accession>A0A974SM22</accession>
<gene>
    <name evidence="4" type="primary">repB</name>
    <name evidence="4" type="ORF">EZH22_29950</name>
</gene>
<dbReference type="NCBIfam" id="TIGR00180">
    <property type="entry name" value="parB_part"/>
    <property type="match status" value="1"/>
</dbReference>
<dbReference type="InterPro" id="IPR004437">
    <property type="entry name" value="ParB/RepB/Spo0J"/>
</dbReference>
<keyword evidence="4" id="KW-0614">Plasmid</keyword>
<dbReference type="RefSeq" id="WP_203196873.1">
    <property type="nucleotide sequence ID" value="NZ_CP063363.1"/>
</dbReference>
<dbReference type="SUPFAM" id="SSF109709">
    <property type="entry name" value="KorB DNA-binding domain-like"/>
    <property type="match status" value="1"/>
</dbReference>
<evidence type="ECO:0000256" key="2">
    <source>
        <dbReference type="SAM" id="MobiDB-lite"/>
    </source>
</evidence>
<dbReference type="EMBL" id="CP063363">
    <property type="protein sequence ID" value="QRG09969.1"/>
    <property type="molecule type" value="Genomic_DNA"/>
</dbReference>
<geneLocation type="plasmid" evidence="4 5">
    <name>unnamed1</name>
</geneLocation>
<dbReference type="CDD" id="cd16405">
    <property type="entry name" value="RepB_like_N"/>
    <property type="match status" value="1"/>
</dbReference>
<dbReference type="GO" id="GO:0005694">
    <property type="term" value="C:chromosome"/>
    <property type="evidence" value="ECO:0007669"/>
    <property type="project" value="TreeGrafter"/>
</dbReference>
<dbReference type="Pfam" id="PF07506">
    <property type="entry name" value="RepB"/>
    <property type="match status" value="1"/>
</dbReference>
<reference evidence="4 5" key="1">
    <citation type="submission" date="2020-10" db="EMBL/GenBank/DDBJ databases">
        <title>Degradation of 1,4-Dioxane by Xanthobacter sp. YN2, via a Novel Group-2 Soluble Di-Iron Monooxygenase.</title>
        <authorList>
            <person name="Ma F."/>
            <person name="Wang Y."/>
            <person name="Yang J."/>
            <person name="Guo H."/>
            <person name="Su D."/>
            <person name="Yu L."/>
        </authorList>
    </citation>
    <scope>NUCLEOTIDE SEQUENCE [LARGE SCALE GENOMIC DNA]</scope>
    <source>
        <strain evidence="4 5">YN2</strain>
        <plasmid evidence="4 5">unnamed1</plasmid>
    </source>
</reference>
<evidence type="ECO:0000313" key="5">
    <source>
        <dbReference type="Proteomes" id="UP000596427"/>
    </source>
</evidence>
<dbReference type="InterPro" id="IPR050336">
    <property type="entry name" value="Chromosome_partition/occlusion"/>
</dbReference>
<dbReference type="GO" id="GO:0003677">
    <property type="term" value="F:DNA binding"/>
    <property type="evidence" value="ECO:0007669"/>
    <property type="project" value="InterPro"/>
</dbReference>
<dbReference type="PANTHER" id="PTHR33375">
    <property type="entry name" value="CHROMOSOME-PARTITIONING PROTEIN PARB-RELATED"/>
    <property type="match status" value="1"/>
</dbReference>
<proteinExistence type="inferred from homology"/>
<name>A0A974SM22_9HYPH</name>
<dbReference type="InterPro" id="IPR036086">
    <property type="entry name" value="ParB/Sulfiredoxin_sf"/>
</dbReference>
<dbReference type="Proteomes" id="UP000596427">
    <property type="component" value="Plasmid unnamed1"/>
</dbReference>
<dbReference type="KEGG" id="xdi:EZH22_29950"/>
<dbReference type="PANTHER" id="PTHR33375:SF1">
    <property type="entry name" value="CHROMOSOME-PARTITIONING PROTEIN PARB-RELATED"/>
    <property type="match status" value="1"/>
</dbReference>
<evidence type="ECO:0000313" key="4">
    <source>
        <dbReference type="EMBL" id="QRG09969.1"/>
    </source>
</evidence>
<dbReference type="SUPFAM" id="SSF110849">
    <property type="entry name" value="ParB/Sulfiredoxin"/>
    <property type="match status" value="1"/>
</dbReference>
<sequence>MAKRPAGKSILANFGAFSQPDAEAPAPSGPKDPSTPPVQPVARVGAGVIGATQRSLTELREERDNLRALVEAGGGSELDPNLIDPSPFPDRLPDDDETPFEALKKLIQDEGQKLPIQVRRHPVSEGRYQVVYGHRRWRAASQLGIKVKATILSLSDSELVVAQGIENAARQDLSWIERALFAWRMDGAGIKARDIRAALSIDDPELARMRSVCRAIPVDVIEAIGRAPKVGRPRWISLASALGEDPSALARVRETLSADKVSGQPSDERFKHALAALKKPASRTRTHVEMKAPSGQVVGKATFSMGDIKLAVATEYAPAFSDFVEEELPALLERFFAREGGG</sequence>